<dbReference type="AlphaFoldDB" id="A0A1G9EA00"/>
<gene>
    <name evidence="12" type="primary">hisA</name>
    <name evidence="15" type="ORF">SAMN04488098_105611</name>
</gene>
<evidence type="ECO:0000256" key="5">
    <source>
        <dbReference type="ARBA" id="ARBA00012550"/>
    </source>
</evidence>
<evidence type="ECO:0000313" key="15">
    <source>
        <dbReference type="EMBL" id="SDK72990.1"/>
    </source>
</evidence>
<evidence type="ECO:0000256" key="10">
    <source>
        <dbReference type="ARBA" id="ARBA00023235"/>
    </source>
</evidence>
<evidence type="ECO:0000256" key="2">
    <source>
        <dbReference type="ARBA" id="ARBA00004496"/>
    </source>
</evidence>
<evidence type="ECO:0000256" key="8">
    <source>
        <dbReference type="ARBA" id="ARBA00022605"/>
    </source>
</evidence>
<evidence type="ECO:0000313" key="16">
    <source>
        <dbReference type="Proteomes" id="UP000199433"/>
    </source>
</evidence>
<protein>
    <recommendedName>
        <fullName evidence="6 12">1-(5-phosphoribosyl)-5-[(5-phosphoribosylamino)methylideneamino] imidazole-4-carboxamide isomerase</fullName>
        <ecNumber evidence="5 12">5.3.1.16</ecNumber>
    </recommendedName>
    <alternativeName>
        <fullName evidence="11 12">Phosphoribosylformimino-5-aminoimidazole carboxamide ribotide isomerase</fullName>
    </alternativeName>
</protein>
<dbReference type="UniPathway" id="UPA00031">
    <property type="reaction ID" value="UER00009"/>
</dbReference>
<dbReference type="InterPro" id="IPR044524">
    <property type="entry name" value="Isoase_HisA-like"/>
</dbReference>
<comment type="catalytic activity">
    <reaction evidence="1 12 14">
        <text>1-(5-phospho-beta-D-ribosyl)-5-[(5-phospho-beta-D-ribosylamino)methylideneamino]imidazole-4-carboxamide = 5-[(5-phospho-1-deoxy-D-ribulos-1-ylimino)methylamino]-1-(5-phospho-beta-D-ribosyl)imidazole-4-carboxamide</text>
        <dbReference type="Rhea" id="RHEA:15469"/>
        <dbReference type="ChEBI" id="CHEBI:58435"/>
        <dbReference type="ChEBI" id="CHEBI:58525"/>
        <dbReference type="EC" id="5.3.1.16"/>
    </reaction>
</comment>
<dbReference type="InterPro" id="IPR006062">
    <property type="entry name" value="His_biosynth"/>
</dbReference>
<comment type="subcellular location">
    <subcellularLocation>
        <location evidence="2 12 14">Cytoplasm</location>
    </subcellularLocation>
</comment>
<dbReference type="PANTHER" id="PTHR43090">
    <property type="entry name" value="1-(5-PHOSPHORIBOSYL)-5-[(5-PHOSPHORIBOSYLAMINO)METHYLIDENEAMINO] IMIDAZOLE-4-CARBOXAMIDE ISOMERASE"/>
    <property type="match status" value="1"/>
</dbReference>
<dbReference type="InterPro" id="IPR023016">
    <property type="entry name" value="HisA/PriA"/>
</dbReference>
<organism evidence="15 16">
    <name type="scientific">Alkalibacterium thalassium</name>
    <dbReference type="NCBI Taxonomy" id="426701"/>
    <lineage>
        <taxon>Bacteria</taxon>
        <taxon>Bacillati</taxon>
        <taxon>Bacillota</taxon>
        <taxon>Bacilli</taxon>
        <taxon>Lactobacillales</taxon>
        <taxon>Carnobacteriaceae</taxon>
        <taxon>Alkalibacterium</taxon>
    </lineage>
</organism>
<dbReference type="Pfam" id="PF00977">
    <property type="entry name" value="His_biosynth"/>
    <property type="match status" value="1"/>
</dbReference>
<feature type="active site" description="Proton acceptor" evidence="12">
    <location>
        <position position="9"/>
    </location>
</feature>
<dbReference type="Gene3D" id="3.20.20.70">
    <property type="entry name" value="Aldolase class I"/>
    <property type="match status" value="1"/>
</dbReference>
<dbReference type="CDD" id="cd04732">
    <property type="entry name" value="HisA"/>
    <property type="match status" value="1"/>
</dbReference>
<dbReference type="GO" id="GO:0003949">
    <property type="term" value="F:1-(5-phosphoribosyl)-5-[(5-phosphoribosylamino)methylideneamino]imidazole-4-carboxamide isomerase activity"/>
    <property type="evidence" value="ECO:0007669"/>
    <property type="project" value="UniProtKB-UniRule"/>
</dbReference>
<comment type="pathway">
    <text evidence="3 12 14">Amino-acid biosynthesis; L-histidine biosynthesis; L-histidine from 5-phospho-alpha-D-ribose 1-diphosphate: step 4/9.</text>
</comment>
<dbReference type="HAMAP" id="MF_01014">
    <property type="entry name" value="HisA"/>
    <property type="match status" value="1"/>
</dbReference>
<evidence type="ECO:0000256" key="13">
    <source>
        <dbReference type="RuleBase" id="RU003657"/>
    </source>
</evidence>
<dbReference type="GO" id="GO:0000105">
    <property type="term" value="P:L-histidine biosynthetic process"/>
    <property type="evidence" value="ECO:0007669"/>
    <property type="project" value="UniProtKB-UniRule"/>
</dbReference>
<keyword evidence="7 12" id="KW-0963">Cytoplasm</keyword>
<dbReference type="OrthoDB" id="9807749at2"/>
<dbReference type="RefSeq" id="WP_091268480.1">
    <property type="nucleotide sequence ID" value="NZ_FNFK01000056.1"/>
</dbReference>
<sequence length="234" mass="25983">MIELWPAIDLIDNESVRLTEGDYGTKEVMTRTPQEAVAFYNHFEQVKRIHIVDLMGALHQKPAEEAFIKDLIQTSERPVEIGGGIRKQETIDYYLKNGASYVIVGTRGLQDTEWLKTMTEQYPGKIYLGLDAKKDQVAVNGWTEAMDRTIFDVAEETASLKLGGIIYTDISKDGKMQGPNFELTKALVETTPHPVTASGGIRSLEDMNQLEEAGVKAAIVGKAANTTTFWEGIN</sequence>
<evidence type="ECO:0000256" key="14">
    <source>
        <dbReference type="RuleBase" id="RU003658"/>
    </source>
</evidence>
<dbReference type="EMBL" id="FNFK01000056">
    <property type="protein sequence ID" value="SDK72990.1"/>
    <property type="molecule type" value="Genomic_DNA"/>
</dbReference>
<evidence type="ECO:0000256" key="4">
    <source>
        <dbReference type="ARBA" id="ARBA00009667"/>
    </source>
</evidence>
<feature type="active site" description="Proton donor" evidence="12">
    <location>
        <position position="131"/>
    </location>
</feature>
<keyword evidence="8 12" id="KW-0028">Amino-acid biosynthesis</keyword>
<keyword evidence="10 12" id="KW-0413">Isomerase</keyword>
<dbReference type="SUPFAM" id="SSF51366">
    <property type="entry name" value="Ribulose-phoshate binding barrel"/>
    <property type="match status" value="1"/>
</dbReference>
<dbReference type="Proteomes" id="UP000199433">
    <property type="component" value="Unassembled WGS sequence"/>
</dbReference>
<comment type="similarity">
    <text evidence="4 12 13">Belongs to the HisA/HisF family.</text>
</comment>
<dbReference type="FunFam" id="3.20.20.70:FF:000009">
    <property type="entry name" value="1-(5-phosphoribosyl)-5-[(5-phosphoribosylamino)methylideneamino] imidazole-4-carboxamide isomerase"/>
    <property type="match status" value="1"/>
</dbReference>
<keyword evidence="16" id="KW-1185">Reference proteome</keyword>
<dbReference type="GO" id="GO:0005737">
    <property type="term" value="C:cytoplasm"/>
    <property type="evidence" value="ECO:0007669"/>
    <property type="project" value="UniProtKB-SubCell"/>
</dbReference>
<evidence type="ECO:0000256" key="6">
    <source>
        <dbReference type="ARBA" id="ARBA00018464"/>
    </source>
</evidence>
<evidence type="ECO:0000256" key="7">
    <source>
        <dbReference type="ARBA" id="ARBA00022490"/>
    </source>
</evidence>
<evidence type="ECO:0000256" key="9">
    <source>
        <dbReference type="ARBA" id="ARBA00023102"/>
    </source>
</evidence>
<dbReference type="NCBIfam" id="NF010114">
    <property type="entry name" value="PRK13587.1"/>
    <property type="match status" value="1"/>
</dbReference>
<reference evidence="16" key="1">
    <citation type="submission" date="2016-10" db="EMBL/GenBank/DDBJ databases">
        <authorList>
            <person name="Varghese N."/>
            <person name="Submissions S."/>
        </authorList>
    </citation>
    <scope>NUCLEOTIDE SEQUENCE [LARGE SCALE GENOMIC DNA]</scope>
    <source>
        <strain evidence="16">DSM 19181</strain>
    </source>
</reference>
<dbReference type="InterPro" id="IPR006063">
    <property type="entry name" value="HisA_bact_arch"/>
</dbReference>
<proteinExistence type="inferred from homology"/>
<name>A0A1G9EA00_9LACT</name>
<dbReference type="STRING" id="426701.SAMN04488098_105611"/>
<evidence type="ECO:0000256" key="11">
    <source>
        <dbReference type="ARBA" id="ARBA00030547"/>
    </source>
</evidence>
<dbReference type="NCBIfam" id="TIGR00007">
    <property type="entry name" value="1-(5-phosphoribosyl)-5-[(5-phosphoribosylamino)methylideneamino]imidazole-4-carboxamide isomerase"/>
    <property type="match status" value="1"/>
</dbReference>
<evidence type="ECO:0000256" key="12">
    <source>
        <dbReference type="HAMAP-Rule" id="MF_01014"/>
    </source>
</evidence>
<dbReference type="GO" id="GO:0000162">
    <property type="term" value="P:L-tryptophan biosynthetic process"/>
    <property type="evidence" value="ECO:0007669"/>
    <property type="project" value="TreeGrafter"/>
</dbReference>
<keyword evidence="9 12" id="KW-0368">Histidine biosynthesis</keyword>
<dbReference type="EC" id="5.3.1.16" evidence="5 12"/>
<evidence type="ECO:0000256" key="1">
    <source>
        <dbReference type="ARBA" id="ARBA00000901"/>
    </source>
</evidence>
<accession>A0A1G9EA00</accession>
<dbReference type="InterPro" id="IPR011060">
    <property type="entry name" value="RibuloseP-bd_barrel"/>
</dbReference>
<dbReference type="InterPro" id="IPR013785">
    <property type="entry name" value="Aldolase_TIM"/>
</dbReference>
<evidence type="ECO:0000256" key="3">
    <source>
        <dbReference type="ARBA" id="ARBA00005133"/>
    </source>
</evidence>
<dbReference type="PANTHER" id="PTHR43090:SF2">
    <property type="entry name" value="1-(5-PHOSPHORIBOSYL)-5-[(5-PHOSPHORIBOSYLAMINO)METHYLIDENEAMINO] IMIDAZOLE-4-CARBOXAMIDE ISOMERASE"/>
    <property type="match status" value="1"/>
</dbReference>